<dbReference type="AlphaFoldDB" id="A0A1N7NXA1"/>
<keyword evidence="2" id="KW-1185">Reference proteome</keyword>
<evidence type="ECO:0000313" key="2">
    <source>
        <dbReference type="Proteomes" id="UP000186141"/>
    </source>
</evidence>
<dbReference type="Pfam" id="PF08905">
    <property type="entry name" value="DUF1850"/>
    <property type="match status" value="1"/>
</dbReference>
<dbReference type="InterPro" id="IPR015001">
    <property type="entry name" value="DUF1850"/>
</dbReference>
<sequence>MLCVAAAGAILALAADRFTLEWTHSVTRTQWEESWVAGPEGLHPVEARIAGPGAGMEIPDGAWRVPGGWRYRVQVPPQKLVVLASSGATPSGWRVCAAGQCHDLALAADAPVRMWWGARCA</sequence>
<evidence type="ECO:0008006" key="3">
    <source>
        <dbReference type="Google" id="ProtNLM"/>
    </source>
</evidence>
<proteinExistence type="predicted"/>
<evidence type="ECO:0000313" key="1">
    <source>
        <dbReference type="EMBL" id="SIT02906.1"/>
    </source>
</evidence>
<name>A0A1N7NXA1_9RHOB</name>
<reference evidence="1 2" key="1">
    <citation type="submission" date="2017-01" db="EMBL/GenBank/DDBJ databases">
        <authorList>
            <person name="Mah S.A."/>
            <person name="Swanson W.J."/>
            <person name="Moy G.W."/>
            <person name="Vacquier V.D."/>
        </authorList>
    </citation>
    <scope>NUCLEOTIDE SEQUENCE [LARGE SCALE GENOMIC DNA]</scope>
    <source>
        <strain evidence="1 2">DSM 26375</strain>
    </source>
</reference>
<accession>A0A1N7NXA1</accession>
<dbReference type="EMBL" id="FTOT01000004">
    <property type="protein sequence ID" value="SIT02906.1"/>
    <property type="molecule type" value="Genomic_DNA"/>
</dbReference>
<protein>
    <recommendedName>
        <fullName evidence="3">DUF1850 domain-containing protein</fullName>
    </recommendedName>
</protein>
<dbReference type="Proteomes" id="UP000186141">
    <property type="component" value="Unassembled WGS sequence"/>
</dbReference>
<gene>
    <name evidence="1" type="ORF">SAMN05421774_104207</name>
</gene>
<organism evidence="1 2">
    <name type="scientific">Gemmobacter megaterium</name>
    <dbReference type="NCBI Taxonomy" id="1086013"/>
    <lineage>
        <taxon>Bacteria</taxon>
        <taxon>Pseudomonadati</taxon>
        <taxon>Pseudomonadota</taxon>
        <taxon>Alphaproteobacteria</taxon>
        <taxon>Rhodobacterales</taxon>
        <taxon>Paracoccaceae</taxon>
        <taxon>Gemmobacter</taxon>
    </lineage>
</organism>
<dbReference type="STRING" id="1086013.SAMN05421774_104207"/>